<dbReference type="GeneID" id="92098549"/>
<reference evidence="2 3" key="1">
    <citation type="submission" date="2023-01" db="EMBL/GenBank/DDBJ databases">
        <title>Analysis of 21 Apiospora genomes using comparative genomics revels a genus with tremendous synthesis potential of carbohydrate active enzymes and secondary metabolites.</title>
        <authorList>
            <person name="Sorensen T."/>
        </authorList>
    </citation>
    <scope>NUCLEOTIDE SEQUENCE [LARGE SCALE GENOMIC DNA]</scope>
    <source>
        <strain evidence="2 3">CBS 135458</strain>
    </source>
</reference>
<protein>
    <submittedName>
        <fullName evidence="2">Uncharacterized protein</fullName>
    </submittedName>
</protein>
<dbReference type="RefSeq" id="XP_066708615.1">
    <property type="nucleotide sequence ID" value="XM_066865486.1"/>
</dbReference>
<proteinExistence type="predicted"/>
<accession>A0ABR1T384</accession>
<evidence type="ECO:0000313" key="2">
    <source>
        <dbReference type="EMBL" id="KAK8041070.1"/>
    </source>
</evidence>
<name>A0ABR1T384_9PEZI</name>
<feature type="region of interest" description="Disordered" evidence="1">
    <location>
        <begin position="119"/>
        <end position="150"/>
    </location>
</feature>
<keyword evidence="3" id="KW-1185">Reference proteome</keyword>
<dbReference type="EMBL" id="JAQQWL010000015">
    <property type="protein sequence ID" value="KAK8041070.1"/>
    <property type="molecule type" value="Genomic_DNA"/>
</dbReference>
<evidence type="ECO:0000256" key="1">
    <source>
        <dbReference type="SAM" id="MobiDB-lite"/>
    </source>
</evidence>
<sequence>MQSYGGRTLKRVQFHDPSVRYARPPPLPTPANLGERITYRMAPLTFQNQASLPGTRRPTTERCATFAVLCHWTFATGRNLPTLETAVAFLFLVHPVRLMIFTTITHPTERFLVWSPPSHLPREGESARVKSIKASPVLPGSPGSPKIFPS</sequence>
<dbReference type="Proteomes" id="UP001480595">
    <property type="component" value="Unassembled WGS sequence"/>
</dbReference>
<evidence type="ECO:0000313" key="3">
    <source>
        <dbReference type="Proteomes" id="UP001480595"/>
    </source>
</evidence>
<organism evidence="2 3">
    <name type="scientific">Apiospora phragmitis</name>
    <dbReference type="NCBI Taxonomy" id="2905665"/>
    <lineage>
        <taxon>Eukaryota</taxon>
        <taxon>Fungi</taxon>
        <taxon>Dikarya</taxon>
        <taxon>Ascomycota</taxon>
        <taxon>Pezizomycotina</taxon>
        <taxon>Sordariomycetes</taxon>
        <taxon>Xylariomycetidae</taxon>
        <taxon>Amphisphaeriales</taxon>
        <taxon>Apiosporaceae</taxon>
        <taxon>Apiospora</taxon>
    </lineage>
</organism>
<comment type="caution">
    <text evidence="2">The sequence shown here is derived from an EMBL/GenBank/DDBJ whole genome shotgun (WGS) entry which is preliminary data.</text>
</comment>
<gene>
    <name evidence="2" type="ORF">PG994_014077</name>
</gene>